<dbReference type="Pfam" id="PF20256">
    <property type="entry name" value="MoCoBD_2"/>
    <property type="match status" value="2"/>
</dbReference>
<dbReference type="AlphaFoldDB" id="A0A285MFU7"/>
<keyword evidence="3" id="KW-1185">Reference proteome</keyword>
<feature type="domain" description="Aldehyde oxidase/xanthine dehydrogenase a/b hammerhead" evidence="1">
    <location>
        <begin position="207"/>
        <end position="302"/>
    </location>
</feature>
<proteinExistence type="predicted"/>
<dbReference type="Gene3D" id="3.30.365.10">
    <property type="entry name" value="Aldehyde oxidase/xanthine dehydrogenase, molybdopterin binding domain"/>
    <property type="match status" value="4"/>
</dbReference>
<dbReference type="Pfam" id="PF02738">
    <property type="entry name" value="MoCoBD_1"/>
    <property type="match status" value="1"/>
</dbReference>
<dbReference type="PANTHER" id="PTHR47495">
    <property type="entry name" value="ALDEHYDE DEHYDROGENASE"/>
    <property type="match status" value="1"/>
</dbReference>
<gene>
    <name evidence="2" type="ORF">SAMN06265377_1015</name>
</gene>
<dbReference type="GO" id="GO:0016491">
    <property type="term" value="F:oxidoreductase activity"/>
    <property type="evidence" value="ECO:0007669"/>
    <property type="project" value="InterPro"/>
</dbReference>
<sequence>MNSNTFKKTNGIQRRNFIKLTATASGALIVGVYLHSCKGEKKPVENYEFLPLVTIDTEGWVTLIAKNPEIGQGVKTSLPMILAEELGADWEKVKVIQGDFNEMYEEQWAGGSYAIILNWDLMRKAGAQVRYALVEVASKRMGIPATELITQKGEVVHKKSGKTVPFGELVMEAAQVTLSDEVEFKPLEAYNIVGKSLPQVDLDKIVSGTAEFGIDIKLPDMLYATVRKNPVHNGKVDSFDATDALALNGVIDVIALDNEAYGGRLLGPNSPNFVNGVAVVANSTWVAFKEAEKLKINWDNASSRNENTEDIFERFRTQLTNTTIEREDGNLDLANKQATSIVESVYEVPFLAHATMEPMNCTVDFRDDFCEVWAPTQNPEALQEGLIKLFGLSPEKIRIHIPRVGGAFGRRYYVDYAMDAAILSKETGRPVKLTWTREEDFKHGWYRPGSVQKLTATLDSDGMVTGWQHILANASRKTCLGREGRPADTEIDEYEFPAGFVPNLRFEYGHVLSDVPLGQWRAVAPGANAFPIQSFLDELAFKNNMDPIDYFLKFIGPARMVPVVGEYEFDNTRFISVIEKVRKNSDWDTPLPKGQGRGFAARKMSGSFIAEVVTVEVLGNNKVNILRVDAVVDCGIVVNPSGALAQVEGAILEGLCAALYGEITIKDGATEQSNFHDYRWIRMGEAPDMYVEFVKNDLPPRGLGEPPLPPAIPALTNAIFAATGQRIRKLPIVRNFSL</sequence>
<dbReference type="SUPFAM" id="SSF56003">
    <property type="entry name" value="Molybdenum cofactor-binding domain"/>
    <property type="match status" value="2"/>
</dbReference>
<dbReference type="EMBL" id="OBEH01000001">
    <property type="protein sequence ID" value="SNY95347.1"/>
    <property type="molecule type" value="Genomic_DNA"/>
</dbReference>
<dbReference type="PIRSF" id="PIRSF036389">
    <property type="entry name" value="IOR_B"/>
    <property type="match status" value="1"/>
</dbReference>
<dbReference type="Proteomes" id="UP000219048">
    <property type="component" value="Unassembled WGS sequence"/>
</dbReference>
<dbReference type="Gene3D" id="3.90.1170.50">
    <property type="entry name" value="Aldehyde oxidase/xanthine dehydrogenase, a/b hammerhead"/>
    <property type="match status" value="1"/>
</dbReference>
<dbReference type="InterPro" id="IPR037165">
    <property type="entry name" value="AldOxase/xan_DH_Mopterin-bd_sf"/>
</dbReference>
<reference evidence="3" key="1">
    <citation type="submission" date="2017-09" db="EMBL/GenBank/DDBJ databases">
        <authorList>
            <person name="Varghese N."/>
            <person name="Submissions S."/>
        </authorList>
    </citation>
    <scope>NUCLEOTIDE SEQUENCE [LARGE SCALE GENOMIC DNA]</scope>
    <source>
        <strain evidence="3">DSM 25885</strain>
    </source>
</reference>
<dbReference type="SMART" id="SM01008">
    <property type="entry name" value="Ald_Xan_dh_C"/>
    <property type="match status" value="1"/>
</dbReference>
<dbReference type="InterPro" id="IPR046867">
    <property type="entry name" value="AldOxase/xan_DH_MoCoBD2"/>
</dbReference>
<evidence type="ECO:0000313" key="2">
    <source>
        <dbReference type="EMBL" id="SNY95347.1"/>
    </source>
</evidence>
<evidence type="ECO:0000313" key="3">
    <source>
        <dbReference type="Proteomes" id="UP000219048"/>
    </source>
</evidence>
<dbReference type="InterPro" id="IPR052516">
    <property type="entry name" value="N-heterocyclic_Hydroxylase"/>
</dbReference>
<dbReference type="InterPro" id="IPR000674">
    <property type="entry name" value="Ald_Oxase/Xan_DH_a/b"/>
</dbReference>
<dbReference type="RefSeq" id="WP_097044653.1">
    <property type="nucleotide sequence ID" value="NZ_OBEH01000001.1"/>
</dbReference>
<dbReference type="PANTHER" id="PTHR47495:SF3">
    <property type="entry name" value="BLR6219 PROTEIN"/>
    <property type="match status" value="1"/>
</dbReference>
<organism evidence="2 3">
    <name type="scientific">Flagellimonas pacifica</name>
    <dbReference type="NCBI Taxonomy" id="1247520"/>
    <lineage>
        <taxon>Bacteria</taxon>
        <taxon>Pseudomonadati</taxon>
        <taxon>Bacteroidota</taxon>
        <taxon>Flavobacteriia</taxon>
        <taxon>Flavobacteriales</taxon>
        <taxon>Flavobacteriaceae</taxon>
        <taxon>Flagellimonas</taxon>
    </lineage>
</organism>
<dbReference type="OrthoDB" id="9767994at2"/>
<dbReference type="InterPro" id="IPR012368">
    <property type="entry name" value="OxRdtase_Mopterin-bd_su_IorB"/>
</dbReference>
<name>A0A285MFU7_9FLAO</name>
<accession>A0A285MFU7</accession>
<protein>
    <submittedName>
        <fullName evidence="2">Isoquinoline 1-oxidoreductase, beta subunit</fullName>
    </submittedName>
</protein>
<evidence type="ECO:0000259" key="1">
    <source>
        <dbReference type="SMART" id="SM01008"/>
    </source>
</evidence>
<dbReference type="InterPro" id="IPR008274">
    <property type="entry name" value="AldOxase/xan_DH_MoCoBD1"/>
</dbReference>